<evidence type="ECO:0000313" key="3">
    <source>
        <dbReference type="EMBL" id="MEL3957050.1"/>
    </source>
</evidence>
<dbReference type="Gene3D" id="3.90.70.10">
    <property type="entry name" value="Cysteine proteinases"/>
    <property type="match status" value="1"/>
</dbReference>
<reference evidence="3 4" key="1">
    <citation type="submission" date="2024-03" db="EMBL/GenBank/DDBJ databases">
        <title>Bacilli Hybrid Assemblies.</title>
        <authorList>
            <person name="Kovac J."/>
        </authorList>
    </citation>
    <scope>NUCLEOTIDE SEQUENCE [LARGE SCALE GENOMIC DNA]</scope>
    <source>
        <strain evidence="3 4">FSL M8-0022</strain>
    </source>
</reference>
<keyword evidence="1" id="KW-0812">Transmembrane</keyword>
<dbReference type="RefSeq" id="WP_342020060.1">
    <property type="nucleotide sequence ID" value="NZ_CP155467.1"/>
</dbReference>
<gene>
    <name evidence="3" type="ORF">NST17_07565</name>
</gene>
<dbReference type="EMBL" id="JBBYAK010000001">
    <property type="protein sequence ID" value="MEL3957050.1"/>
    <property type="molecule type" value="Genomic_DNA"/>
</dbReference>
<protein>
    <submittedName>
        <fullName evidence="3">C39 family peptidase</fullName>
    </submittedName>
</protein>
<keyword evidence="4" id="KW-1185">Reference proteome</keyword>
<comment type="caution">
    <text evidence="3">The sequence shown here is derived from an EMBL/GenBank/DDBJ whole genome shotgun (WGS) entry which is preliminary data.</text>
</comment>
<dbReference type="GeneID" id="92960563"/>
<feature type="transmembrane region" description="Helical" evidence="1">
    <location>
        <begin position="23"/>
        <end position="42"/>
    </location>
</feature>
<evidence type="ECO:0000256" key="1">
    <source>
        <dbReference type="SAM" id="Phobius"/>
    </source>
</evidence>
<dbReference type="PANTHER" id="PTHR37806">
    <property type="entry name" value="LMO0724 PROTEIN"/>
    <property type="match status" value="1"/>
</dbReference>
<dbReference type="InterPro" id="IPR039563">
    <property type="entry name" value="Peptidase_C39_single_dom"/>
</dbReference>
<accession>A0ABU9JX46</accession>
<dbReference type="InterPro" id="IPR039564">
    <property type="entry name" value="Peptidase_C39-like"/>
</dbReference>
<dbReference type="Pfam" id="PF13529">
    <property type="entry name" value="Peptidase_C39_2"/>
    <property type="match status" value="1"/>
</dbReference>
<sequence length="279" mass="31338">MLLLLLLILLFVCQFFLRTKKGILLGFSLLLVVFSLFLINFVKDGKFEYIANAIGINNSQNQREEEVLNEFSIVKIKGSVIIDAPLIKQYPELPRGCEVTSLAMLLQFAGENVDKMTLANEVKKDPTPYSVSGGKVHFGNPHDGFVGDMYNLQNPGLGVFHEPIRELAEQYLPGRIIDMTGSDFEKLKIPLSAEQPVWVIINTAYQKISEDLFQTWETPSGAVKVTSKEHSVLVTGYDDQFIYFNDPLTGIKNKTAPIQDFKEAWVQMGSQAITILPFE</sequence>
<organism evidence="3 4">
    <name type="scientific">Caldifermentibacillus hisashii</name>
    <dbReference type="NCBI Taxonomy" id="996558"/>
    <lineage>
        <taxon>Bacteria</taxon>
        <taxon>Bacillati</taxon>
        <taxon>Bacillota</taxon>
        <taxon>Bacilli</taxon>
        <taxon>Bacillales</taxon>
        <taxon>Bacillaceae</taxon>
        <taxon>Caldifermentibacillus</taxon>
    </lineage>
</organism>
<keyword evidence="1" id="KW-1133">Transmembrane helix</keyword>
<proteinExistence type="predicted"/>
<dbReference type="PANTHER" id="PTHR37806:SF1">
    <property type="entry name" value="PEPTIDASE C39-LIKE DOMAIN-CONTAINING PROTEIN"/>
    <property type="match status" value="1"/>
</dbReference>
<dbReference type="CDD" id="cd02549">
    <property type="entry name" value="Peptidase_C39A"/>
    <property type="match status" value="1"/>
</dbReference>
<feature type="domain" description="Peptidase C39-like" evidence="2">
    <location>
        <begin position="83"/>
        <end position="247"/>
    </location>
</feature>
<evidence type="ECO:0000313" key="4">
    <source>
        <dbReference type="Proteomes" id="UP001459714"/>
    </source>
</evidence>
<dbReference type="Proteomes" id="UP001459714">
    <property type="component" value="Unassembled WGS sequence"/>
</dbReference>
<name>A0ABU9JX46_9BACI</name>
<keyword evidence="1" id="KW-0472">Membrane</keyword>
<evidence type="ECO:0000259" key="2">
    <source>
        <dbReference type="Pfam" id="PF13529"/>
    </source>
</evidence>